<name>A0A1R1J3K2_9BURK</name>
<evidence type="ECO:0000313" key="1">
    <source>
        <dbReference type="EMBL" id="OMG69927.1"/>
    </source>
</evidence>
<sequence length="64" mass="7061">MGKRCYRPFRPLGRQLPRTARLIRGVGECARITLLKSVFSPLSAPVMCGSVDDSSDGCRFGFNL</sequence>
<gene>
    <name evidence="1" type="ORF">BW685_27135</name>
</gene>
<dbReference type="EMBL" id="MTJZ01000063">
    <property type="protein sequence ID" value="OMG69927.1"/>
    <property type="molecule type" value="Genomic_DNA"/>
</dbReference>
<dbReference type="AlphaFoldDB" id="A0A1R1J3K2"/>
<dbReference type="Proteomes" id="UP000187194">
    <property type="component" value="Unassembled WGS sequence"/>
</dbReference>
<organism evidence="1 2">
    <name type="scientific">Burkholderia ubonensis</name>
    <dbReference type="NCBI Taxonomy" id="101571"/>
    <lineage>
        <taxon>Bacteria</taxon>
        <taxon>Pseudomonadati</taxon>
        <taxon>Pseudomonadota</taxon>
        <taxon>Betaproteobacteria</taxon>
        <taxon>Burkholderiales</taxon>
        <taxon>Burkholderiaceae</taxon>
        <taxon>Burkholderia</taxon>
        <taxon>Burkholderia cepacia complex</taxon>
    </lineage>
</organism>
<comment type="caution">
    <text evidence="1">The sequence shown here is derived from an EMBL/GenBank/DDBJ whole genome shotgun (WGS) entry which is preliminary data.</text>
</comment>
<evidence type="ECO:0000313" key="2">
    <source>
        <dbReference type="Proteomes" id="UP000187194"/>
    </source>
</evidence>
<reference evidence="1 2" key="1">
    <citation type="submission" date="2017-01" db="EMBL/GenBank/DDBJ databases">
        <title>Phylogeographic, genomic and meropenem susceptibility analysis of Burkholderia ubonensis.</title>
        <authorList>
            <person name="Price E.P."/>
            <person name="Sarovich D.S."/>
            <person name="Webb J.R."/>
            <person name="Hall C.M."/>
            <person name="Sahl J.W."/>
            <person name="Kaestli M."/>
            <person name="Mayo M."/>
            <person name="Harrington G."/>
            <person name="Baker A.L."/>
            <person name="Sidak-Loftis L.C."/>
            <person name="Lummis M."/>
            <person name="Schupp J.M."/>
            <person name="Gillece J.D."/>
            <person name="Tuanyok A."/>
            <person name="Warner J."/>
            <person name="Busch J.D."/>
            <person name="Keim P."/>
            <person name="Currie B.J."/>
            <person name="Wagner D.M."/>
        </authorList>
    </citation>
    <scope>NUCLEOTIDE SEQUENCE [LARGE SCALE GENOMIC DNA]</scope>
    <source>
        <strain evidence="1 2">A21</strain>
    </source>
</reference>
<accession>A0A1R1J3K2</accession>
<protein>
    <submittedName>
        <fullName evidence="1">Uncharacterized protein</fullName>
    </submittedName>
</protein>
<proteinExistence type="predicted"/>